<keyword evidence="4" id="KW-1185">Reference proteome</keyword>
<keyword evidence="1" id="KW-0808">Transferase</keyword>
<protein>
    <recommendedName>
        <fullName evidence="2">4'-phosphopantetheinyl transferase domain-containing protein</fullName>
    </recommendedName>
</protein>
<dbReference type="InterPro" id="IPR008278">
    <property type="entry name" value="4-PPantetheinyl_Trfase_dom"/>
</dbReference>
<gene>
    <name evidence="3" type="ORF">SAPINGB_P001961</name>
</gene>
<evidence type="ECO:0000313" key="4">
    <source>
        <dbReference type="Proteomes" id="UP000398389"/>
    </source>
</evidence>
<feature type="domain" description="4'-phosphopantetheinyl transferase" evidence="2">
    <location>
        <begin position="4"/>
        <end position="135"/>
    </location>
</feature>
<reference evidence="3 4" key="1">
    <citation type="submission" date="2019-09" db="EMBL/GenBank/DDBJ databases">
        <authorList>
            <person name="Brejova B."/>
        </authorList>
    </citation>
    <scope>NUCLEOTIDE SEQUENCE [LARGE SCALE GENOMIC DNA]</scope>
</reference>
<dbReference type="OrthoDB" id="15433at2759"/>
<dbReference type="Proteomes" id="UP000398389">
    <property type="component" value="Unassembled WGS sequence"/>
</dbReference>
<dbReference type="AlphaFoldDB" id="A0A5E8BH31"/>
<dbReference type="GO" id="GO:0008897">
    <property type="term" value="F:holo-[acyl-carrier-protein] synthase activity"/>
    <property type="evidence" value="ECO:0007669"/>
    <property type="project" value="InterPro"/>
</dbReference>
<evidence type="ECO:0000256" key="1">
    <source>
        <dbReference type="ARBA" id="ARBA00022679"/>
    </source>
</evidence>
<dbReference type="GO" id="GO:0000287">
    <property type="term" value="F:magnesium ion binding"/>
    <property type="evidence" value="ECO:0007669"/>
    <property type="project" value="InterPro"/>
</dbReference>
<dbReference type="Gene3D" id="3.90.470.20">
    <property type="entry name" value="4'-phosphopantetheinyl transferase domain"/>
    <property type="match status" value="1"/>
</dbReference>
<dbReference type="Pfam" id="PF01648">
    <property type="entry name" value="ACPS"/>
    <property type="match status" value="1"/>
</dbReference>
<dbReference type="InterPro" id="IPR037143">
    <property type="entry name" value="4-PPantetheinyl_Trfase_dom_sf"/>
</dbReference>
<evidence type="ECO:0000313" key="3">
    <source>
        <dbReference type="EMBL" id="VVT48807.1"/>
    </source>
</evidence>
<dbReference type="EMBL" id="CABVLU010000002">
    <property type="protein sequence ID" value="VVT48807.1"/>
    <property type="molecule type" value="Genomic_DNA"/>
</dbReference>
<dbReference type="SUPFAM" id="SSF56214">
    <property type="entry name" value="4'-phosphopantetheinyl transferase"/>
    <property type="match status" value="1"/>
</dbReference>
<dbReference type="GeneID" id="43580781"/>
<evidence type="ECO:0000259" key="2">
    <source>
        <dbReference type="Pfam" id="PF01648"/>
    </source>
</evidence>
<accession>A0A5E8BH31</accession>
<dbReference type="RefSeq" id="XP_031852572.1">
    <property type="nucleotide sequence ID" value="XM_031996681.1"/>
</dbReference>
<name>A0A5E8BH31_9ASCO</name>
<sequence>MILGLGSDIAHIPRFIAIASGPRAARMASRVLHPSHEAPKFHALLQTPTAANGAGTGIELAAKYLATCWAVKEALYKTLDPIDQAHCRFNKWHRESVLPVNLKQDSLPNVDRFRKPTIINNRYSEKHPKERFHLTISHDGEYVFATVIREQVSI</sequence>
<proteinExistence type="predicted"/>
<organism evidence="3 4">
    <name type="scientific">Magnusiomyces paraingens</name>
    <dbReference type="NCBI Taxonomy" id="2606893"/>
    <lineage>
        <taxon>Eukaryota</taxon>
        <taxon>Fungi</taxon>
        <taxon>Dikarya</taxon>
        <taxon>Ascomycota</taxon>
        <taxon>Saccharomycotina</taxon>
        <taxon>Dipodascomycetes</taxon>
        <taxon>Dipodascales</taxon>
        <taxon>Dipodascaceae</taxon>
        <taxon>Magnusiomyces</taxon>
    </lineage>
</organism>